<feature type="compositionally biased region" description="Polar residues" evidence="2">
    <location>
        <begin position="203"/>
        <end position="218"/>
    </location>
</feature>
<feature type="compositionally biased region" description="Low complexity" evidence="2">
    <location>
        <begin position="749"/>
        <end position="761"/>
    </location>
</feature>
<feature type="compositionally biased region" description="Acidic residues" evidence="2">
    <location>
        <begin position="839"/>
        <end position="861"/>
    </location>
</feature>
<accession>A0A8H7F0Y7</accession>
<feature type="region of interest" description="Disordered" evidence="2">
    <location>
        <begin position="942"/>
        <end position="964"/>
    </location>
</feature>
<evidence type="ECO:0000256" key="1">
    <source>
        <dbReference type="SAM" id="Coils"/>
    </source>
</evidence>
<reference evidence="3 4" key="1">
    <citation type="journal article" name="Sci. Rep.">
        <title>Telomere-to-telomere assembled and centromere annotated genomes of the two main subspecies of the button mushroom Agaricus bisporus reveal especially polymorphic chromosome ends.</title>
        <authorList>
            <person name="Sonnenberg A.S.M."/>
            <person name="Sedaghat-Telgerd N."/>
            <person name="Lavrijssen B."/>
            <person name="Ohm R.A."/>
            <person name="Hendrickx P.M."/>
            <person name="Scholtmeijer K."/>
            <person name="Baars J.J.P."/>
            <person name="van Peer A."/>
        </authorList>
    </citation>
    <scope>NUCLEOTIDE SEQUENCE [LARGE SCALE GENOMIC DNA]</scope>
    <source>
        <strain evidence="3 4">H119_p4</strain>
    </source>
</reference>
<comment type="caution">
    <text evidence="3">The sequence shown here is derived from an EMBL/GenBank/DDBJ whole genome shotgun (WGS) entry which is preliminary data.</text>
</comment>
<evidence type="ECO:0000313" key="3">
    <source>
        <dbReference type="EMBL" id="KAF7771666.1"/>
    </source>
</evidence>
<dbReference type="EMBL" id="JABXXO010000008">
    <property type="protein sequence ID" value="KAF7771666.1"/>
    <property type="molecule type" value="Genomic_DNA"/>
</dbReference>
<feature type="compositionally biased region" description="Acidic residues" evidence="2">
    <location>
        <begin position="611"/>
        <end position="620"/>
    </location>
</feature>
<feature type="compositionally biased region" description="Low complexity" evidence="2">
    <location>
        <begin position="121"/>
        <end position="130"/>
    </location>
</feature>
<feature type="compositionally biased region" description="Low complexity" evidence="2">
    <location>
        <begin position="950"/>
        <end position="960"/>
    </location>
</feature>
<feature type="region of interest" description="Disordered" evidence="2">
    <location>
        <begin position="821"/>
        <end position="861"/>
    </location>
</feature>
<feature type="compositionally biased region" description="Polar residues" evidence="2">
    <location>
        <begin position="250"/>
        <end position="266"/>
    </location>
</feature>
<feature type="compositionally biased region" description="Low complexity" evidence="2">
    <location>
        <begin position="219"/>
        <end position="242"/>
    </location>
</feature>
<feature type="region of interest" description="Disordered" evidence="2">
    <location>
        <begin position="572"/>
        <end position="620"/>
    </location>
</feature>
<dbReference type="AlphaFoldDB" id="A0A8H7F0Y7"/>
<evidence type="ECO:0000256" key="2">
    <source>
        <dbReference type="SAM" id="MobiDB-lite"/>
    </source>
</evidence>
<feature type="region of interest" description="Disordered" evidence="2">
    <location>
        <begin position="749"/>
        <end position="796"/>
    </location>
</feature>
<evidence type="ECO:0000313" key="4">
    <source>
        <dbReference type="Proteomes" id="UP000629468"/>
    </source>
</evidence>
<feature type="coiled-coil region" evidence="1">
    <location>
        <begin position="348"/>
        <end position="407"/>
    </location>
</feature>
<feature type="compositionally biased region" description="Polar residues" evidence="2">
    <location>
        <begin position="280"/>
        <end position="310"/>
    </location>
</feature>
<feature type="region of interest" description="Disordered" evidence="2">
    <location>
        <begin position="904"/>
        <end position="923"/>
    </location>
</feature>
<feature type="region of interest" description="Disordered" evidence="2">
    <location>
        <begin position="114"/>
        <end position="325"/>
    </location>
</feature>
<proteinExistence type="predicted"/>
<protein>
    <submittedName>
        <fullName evidence="3">Uncharacterized protein</fullName>
    </submittedName>
</protein>
<feature type="compositionally biased region" description="Polar residues" evidence="2">
    <location>
        <begin position="159"/>
        <end position="171"/>
    </location>
</feature>
<sequence>MQATHADIEHELHKIFADHPDSDTNESGEPTIPADALVDVFRAFSDLSNGPLLSTEETEMLKTLLANNPGLEVTPSIILQFIAEKTRHSPSPSPDSSLELQDLDFIRGRDLERRFDSTERSSSNESNNASHYTGSRPPSRGPQTPFGRSVFDMERRQRSTPLTSAPSSWASKNHRPAPASRRRSVDGRLSDSEYSDGPIAFSRSISGRTRSRAPSNPVSPSTSFSDLSGSFSPIGSPSFSSSYNRPHSRAGSTSAPARSQSFSIFGSPNAGDDSVDDENTISNALLNTSGEYRSDDSSTSFRNAISSLPMPSSAIDSDSDDEQDSSLGLVMERNIVSSNASMEPLERLDALQRQNAELARKCMEAERTLQNRLGEHESELEEMQGKLEEMRSELSATKREEKELRSKERQNTTQISALELEVSKVTKALEHSKSTYISLQRQYQEQCAASEKYRFDLRAREDLIRTLREASSLHDIEVSKWMKEQQTYEERIALLQEDLSAAQGVYVQLDEQKQENLLLKETIDRMRFEMDEMRANAALGLLPLGGANASTSTVNTISKSLGAELMGKMKWDEGDEEGEDGEQDEEEEEVEEGLTLDSEKSEGDDSVTVFEGDEDDEDDEDVIQTIITRKKRKVASRAKELPNPSSRNTHFTEMQHEDLKEYSDMGIQYDPTLTCVSSGVQTLPPPIIPTTSLSVQTEPPPTTHTYAIQTDAPLEEPKKVTMEIEIQTDSPAIEEVTVVPAMVETTISGEESLASSSSTILPPTPKQRSLSLPSEDEPPTYNQVTAQRLEEEKERRRVNDVLTRWHLGAKLRKVLVLGSTAHSHSGSGSRVEKGGGGSDEGEDGEVNNVVDEGEDGEVNNVVDEVDVEGIEGGIPEDLIEEWKALKAEMGVECGVIDKILESSTKIPPRGSATDASSSIKDKGKRRSGRFFNIYNTYVYGGSSDSPTSENNNNNNTNDNANTRHHRSLGTTLTHLAAQSLVFASASAVVFVALTPYIPYLLSAVLPNGYNYQVPGGPTAFDRQAWQSYNTLGGGGGEGFTFAAATQRGVSGMFSGWMGTTAGLGAGIGVGAAHVGGAGGDGDGVATEAVWRVLERLGGGAARLARGWPT</sequence>
<name>A0A8H7F0Y7_AGABI</name>
<organism evidence="3 4">
    <name type="scientific">Agaricus bisporus var. burnettii</name>
    <dbReference type="NCBI Taxonomy" id="192524"/>
    <lineage>
        <taxon>Eukaryota</taxon>
        <taxon>Fungi</taxon>
        <taxon>Dikarya</taxon>
        <taxon>Basidiomycota</taxon>
        <taxon>Agaricomycotina</taxon>
        <taxon>Agaricomycetes</taxon>
        <taxon>Agaricomycetidae</taxon>
        <taxon>Agaricales</taxon>
        <taxon>Agaricineae</taxon>
        <taxon>Agaricaceae</taxon>
        <taxon>Agaricus</taxon>
    </lineage>
</organism>
<feature type="coiled-coil region" evidence="1">
    <location>
        <begin position="478"/>
        <end position="529"/>
    </location>
</feature>
<feature type="compositionally biased region" description="Acidic residues" evidence="2">
    <location>
        <begin position="573"/>
        <end position="594"/>
    </location>
</feature>
<dbReference type="Proteomes" id="UP000629468">
    <property type="component" value="Unassembled WGS sequence"/>
</dbReference>
<keyword evidence="1" id="KW-0175">Coiled coil</keyword>
<gene>
    <name evidence="3" type="ORF">Agabi119p4_5977</name>
</gene>